<dbReference type="GO" id="GO:0005886">
    <property type="term" value="C:plasma membrane"/>
    <property type="evidence" value="ECO:0007669"/>
    <property type="project" value="UniProtKB-SubCell"/>
</dbReference>
<feature type="transmembrane region" description="Helical" evidence="6">
    <location>
        <begin position="187"/>
        <end position="213"/>
    </location>
</feature>
<evidence type="ECO:0000256" key="2">
    <source>
        <dbReference type="ARBA" id="ARBA00022475"/>
    </source>
</evidence>
<evidence type="ECO:0000313" key="8">
    <source>
        <dbReference type="Proteomes" id="UP000676649"/>
    </source>
</evidence>
<feature type="transmembrane region" description="Helical" evidence="6">
    <location>
        <begin position="373"/>
        <end position="392"/>
    </location>
</feature>
<feature type="transmembrane region" description="Helical" evidence="6">
    <location>
        <begin position="155"/>
        <end position="175"/>
    </location>
</feature>
<comment type="subcellular location">
    <subcellularLocation>
        <location evidence="1">Cell membrane</location>
        <topology evidence="1">Multi-pass membrane protein</topology>
    </subcellularLocation>
</comment>
<name>A0A975MLK9_9GAMM</name>
<proteinExistence type="predicted"/>
<evidence type="ECO:0000256" key="3">
    <source>
        <dbReference type="ARBA" id="ARBA00022692"/>
    </source>
</evidence>
<organism evidence="7 8">
    <name type="scientific">Methylomonas paludis</name>
    <dbReference type="NCBI Taxonomy" id="1173101"/>
    <lineage>
        <taxon>Bacteria</taxon>
        <taxon>Pseudomonadati</taxon>
        <taxon>Pseudomonadota</taxon>
        <taxon>Gammaproteobacteria</taxon>
        <taxon>Methylococcales</taxon>
        <taxon>Methylococcaceae</taxon>
        <taxon>Methylomonas</taxon>
    </lineage>
</organism>
<sequence>MENKAIQRWTVLSNWISRIISIGIQLISIPILTTKLGADGFAVYALICSLAAWFGLTDFGVGKSLQNYIGEGKAKQQLFGEYVAAALIVLILNVGFFSALLYYFYEYAAKFLFGSFKFIDNEQQQELIIVCTVLYFGYMLGLVTTQALYALRKGIVANILTVFNNLFFVIALTQINESDKFLSLEYSVVAFIGPQCVLGVISFIGVVISNAVFRGVDINRAVKNLLYRGIKFSMLSIMTITVLNVDYIIMTRTLRPDDISQYNILYRIFWVGMSFYQGLLAANWSYYTARAANSEWRIILKSIKTTITFGVFTVSIFGASLYFLLPYVVKIIAPNLNVAVESSLVAWFSFYIIIRIWCETFSTVLQSISKLGVIIYILPIQALVSILSQYYLSIELGVKGILIGLILSFVVTMVWILPLKFKSVITKCN</sequence>
<dbReference type="KEGG" id="mpad:KEF85_11870"/>
<evidence type="ECO:0000256" key="4">
    <source>
        <dbReference type="ARBA" id="ARBA00022989"/>
    </source>
</evidence>
<dbReference type="RefSeq" id="WP_215580836.1">
    <property type="nucleotide sequence ID" value="NZ_CP073754.1"/>
</dbReference>
<gene>
    <name evidence="7" type="ORF">KEF85_11870</name>
</gene>
<feature type="transmembrane region" description="Helical" evidence="6">
    <location>
        <begin position="82"/>
        <end position="105"/>
    </location>
</feature>
<keyword evidence="5 6" id="KW-0472">Membrane</keyword>
<feature type="transmembrane region" description="Helical" evidence="6">
    <location>
        <begin position="307"/>
        <end position="325"/>
    </location>
</feature>
<dbReference type="AlphaFoldDB" id="A0A975MLK9"/>
<feature type="transmembrane region" description="Helical" evidence="6">
    <location>
        <begin position="331"/>
        <end position="353"/>
    </location>
</feature>
<dbReference type="InterPro" id="IPR050833">
    <property type="entry name" value="Poly_Biosynth_Transport"/>
</dbReference>
<keyword evidence="2" id="KW-1003">Cell membrane</keyword>
<feature type="transmembrane region" description="Helical" evidence="6">
    <location>
        <begin position="12"/>
        <end position="29"/>
    </location>
</feature>
<feature type="transmembrane region" description="Helical" evidence="6">
    <location>
        <begin position="125"/>
        <end position="143"/>
    </location>
</feature>
<protein>
    <submittedName>
        <fullName evidence="7">MATE family efflux transporter</fullName>
    </submittedName>
</protein>
<evidence type="ECO:0000256" key="1">
    <source>
        <dbReference type="ARBA" id="ARBA00004651"/>
    </source>
</evidence>
<feature type="transmembrane region" description="Helical" evidence="6">
    <location>
        <begin position="264"/>
        <end position="286"/>
    </location>
</feature>
<accession>A0A975MLK9</accession>
<dbReference type="PANTHER" id="PTHR30250:SF11">
    <property type="entry name" value="O-ANTIGEN TRANSPORTER-RELATED"/>
    <property type="match status" value="1"/>
</dbReference>
<dbReference type="Proteomes" id="UP000676649">
    <property type="component" value="Chromosome"/>
</dbReference>
<dbReference type="EMBL" id="CP073754">
    <property type="protein sequence ID" value="QWF70047.1"/>
    <property type="molecule type" value="Genomic_DNA"/>
</dbReference>
<evidence type="ECO:0000256" key="6">
    <source>
        <dbReference type="SAM" id="Phobius"/>
    </source>
</evidence>
<dbReference type="CDD" id="cd12082">
    <property type="entry name" value="MATE_like"/>
    <property type="match status" value="1"/>
</dbReference>
<keyword evidence="8" id="KW-1185">Reference proteome</keyword>
<reference evidence="7" key="1">
    <citation type="submission" date="2021-04" db="EMBL/GenBank/DDBJ databases">
        <title>Draft genome sequence data of methanotrophic Methylovulum sp. strain S1L and Methylomonas sp. strain S2AM isolated from boreal lake water columns.</title>
        <authorList>
            <person name="Rissanen A.J."/>
            <person name="Mangayil R."/>
            <person name="Svenning M.M."/>
            <person name="Khanongnuch R."/>
        </authorList>
    </citation>
    <scope>NUCLEOTIDE SEQUENCE</scope>
    <source>
        <strain evidence="7">S2AM</strain>
    </source>
</reference>
<feature type="transmembrane region" description="Helical" evidence="6">
    <location>
        <begin position="225"/>
        <end position="244"/>
    </location>
</feature>
<evidence type="ECO:0000313" key="7">
    <source>
        <dbReference type="EMBL" id="QWF70047.1"/>
    </source>
</evidence>
<evidence type="ECO:0000256" key="5">
    <source>
        <dbReference type="ARBA" id="ARBA00023136"/>
    </source>
</evidence>
<keyword evidence="4 6" id="KW-1133">Transmembrane helix</keyword>
<keyword evidence="3 6" id="KW-0812">Transmembrane</keyword>
<dbReference type="PANTHER" id="PTHR30250">
    <property type="entry name" value="PST FAMILY PREDICTED COLANIC ACID TRANSPORTER"/>
    <property type="match status" value="1"/>
</dbReference>
<feature type="transmembrane region" description="Helical" evidence="6">
    <location>
        <begin position="398"/>
        <end position="417"/>
    </location>
</feature>
<feature type="transmembrane region" description="Helical" evidence="6">
    <location>
        <begin position="41"/>
        <end position="61"/>
    </location>
</feature>